<dbReference type="GO" id="GO:0008270">
    <property type="term" value="F:zinc ion binding"/>
    <property type="evidence" value="ECO:0007669"/>
    <property type="project" value="UniProtKB-UniRule"/>
</dbReference>
<dbReference type="PROSITE" id="PS51083">
    <property type="entry name" value="ZF_HIT"/>
    <property type="match status" value="1"/>
</dbReference>
<keyword evidence="1" id="KW-0862">Zinc</keyword>
<evidence type="ECO:0000259" key="2">
    <source>
        <dbReference type="PROSITE" id="PS51083"/>
    </source>
</evidence>
<comment type="caution">
    <text evidence="3">The sequence shown here is derived from an EMBL/GenBank/DDBJ whole genome shotgun (WGS) entry which is preliminary data.</text>
</comment>
<dbReference type="EMBL" id="JAFCMP010000009">
    <property type="protein sequence ID" value="KAG5192232.1"/>
    <property type="molecule type" value="Genomic_DNA"/>
</dbReference>
<dbReference type="InterPro" id="IPR039646">
    <property type="entry name" value="ZNHIT2"/>
</dbReference>
<feature type="non-terminal residue" evidence="3">
    <location>
        <position position="1"/>
    </location>
</feature>
<evidence type="ECO:0000256" key="1">
    <source>
        <dbReference type="PROSITE-ProRule" id="PRU00453"/>
    </source>
</evidence>
<dbReference type="CDD" id="cd23024">
    <property type="entry name" value="zf-HIT_ZNHIT2-3"/>
    <property type="match status" value="1"/>
</dbReference>
<proteinExistence type="predicted"/>
<dbReference type="Gene3D" id="3.30.60.190">
    <property type="match status" value="1"/>
</dbReference>
<feature type="non-terminal residue" evidence="3">
    <location>
        <position position="50"/>
    </location>
</feature>
<dbReference type="AlphaFoldDB" id="A0A835ZHE5"/>
<name>A0A835ZHE5_9STRA</name>
<dbReference type="OrthoDB" id="49130at2759"/>
<keyword evidence="4" id="KW-1185">Reference proteome</keyword>
<dbReference type="PANTHER" id="PTHR15555:SF0">
    <property type="entry name" value="ZINC FINGER HIT DOMAIN-CONTAINING PROTEIN 2"/>
    <property type="match status" value="1"/>
</dbReference>
<gene>
    <name evidence="3" type="ORF">JKP88DRAFT_139433</name>
</gene>
<sequence length="50" mass="5581">RRVCLVCSRAVAPYICPRCHLPYCSAACYKKHGGACTEAFYKERVEGELA</sequence>
<keyword evidence="1" id="KW-0863">Zinc-finger</keyword>
<evidence type="ECO:0000313" key="4">
    <source>
        <dbReference type="Proteomes" id="UP000664859"/>
    </source>
</evidence>
<dbReference type="Proteomes" id="UP000664859">
    <property type="component" value="Unassembled WGS sequence"/>
</dbReference>
<organism evidence="3 4">
    <name type="scientific">Tribonema minus</name>
    <dbReference type="NCBI Taxonomy" id="303371"/>
    <lineage>
        <taxon>Eukaryota</taxon>
        <taxon>Sar</taxon>
        <taxon>Stramenopiles</taxon>
        <taxon>Ochrophyta</taxon>
        <taxon>PX clade</taxon>
        <taxon>Xanthophyceae</taxon>
        <taxon>Tribonematales</taxon>
        <taxon>Tribonemataceae</taxon>
        <taxon>Tribonema</taxon>
    </lineage>
</organism>
<reference evidence="3" key="1">
    <citation type="submission" date="2021-02" db="EMBL/GenBank/DDBJ databases">
        <title>First Annotated Genome of the Yellow-green Alga Tribonema minus.</title>
        <authorList>
            <person name="Mahan K.M."/>
        </authorList>
    </citation>
    <scope>NUCLEOTIDE SEQUENCE</scope>
    <source>
        <strain evidence="3">UTEX B ZZ1240</strain>
    </source>
</reference>
<evidence type="ECO:0000313" key="3">
    <source>
        <dbReference type="EMBL" id="KAG5192232.1"/>
    </source>
</evidence>
<dbReference type="InterPro" id="IPR007529">
    <property type="entry name" value="Znf_HIT"/>
</dbReference>
<protein>
    <recommendedName>
        <fullName evidence="2">HIT-type domain-containing protein</fullName>
    </recommendedName>
</protein>
<accession>A0A835ZHE5</accession>
<dbReference type="PANTHER" id="PTHR15555">
    <property type="entry name" value="ZINC FINGER HIT DOMAIN CONTAINING PROTEIN 2 PROTEIN FON -RELATED"/>
    <property type="match status" value="1"/>
</dbReference>
<dbReference type="Pfam" id="PF04438">
    <property type="entry name" value="zf-HIT"/>
    <property type="match status" value="1"/>
</dbReference>
<dbReference type="SUPFAM" id="SSF144232">
    <property type="entry name" value="HIT/MYND zinc finger-like"/>
    <property type="match status" value="1"/>
</dbReference>
<feature type="domain" description="HIT-type" evidence="2">
    <location>
        <begin position="4"/>
        <end position="36"/>
    </location>
</feature>
<keyword evidence="1" id="KW-0479">Metal-binding</keyword>